<sequence length="152" mass="16428">MYCQSRPNMSASLEWLLLEALLPLFGATIFYALLGAARWLVTPKARRMGWAWTGAVDPTGWLYGGTILAVRAGLQVKNLAIYDESPYVVITAFTAAFIAGIILTAAMVARGEDPEWKPPLLLLVHICGLMAVIVISAFEIQSAAFTIGVSNV</sequence>
<accession>A0A316EZQ8</accession>
<evidence type="ECO:0000313" key="3">
    <source>
        <dbReference type="Proteomes" id="UP000245754"/>
    </source>
</evidence>
<dbReference type="AlphaFoldDB" id="A0A316EZQ8"/>
<feature type="transmembrane region" description="Helical" evidence="1">
    <location>
        <begin position="20"/>
        <end position="41"/>
    </location>
</feature>
<keyword evidence="1" id="KW-0812">Transmembrane</keyword>
<dbReference type="EMBL" id="QGGT01000001">
    <property type="protein sequence ID" value="PWK37365.1"/>
    <property type="molecule type" value="Genomic_DNA"/>
</dbReference>
<proteinExistence type="predicted"/>
<evidence type="ECO:0000313" key="2">
    <source>
        <dbReference type="EMBL" id="PWK37365.1"/>
    </source>
</evidence>
<name>A0A316EZQ8_9BURK</name>
<reference evidence="2 3" key="1">
    <citation type="submission" date="2018-05" db="EMBL/GenBank/DDBJ databases">
        <title>Genomic Encyclopedia of Type Strains, Phase IV (KMG-V): Genome sequencing to study the core and pangenomes of soil and plant-associated prokaryotes.</title>
        <authorList>
            <person name="Whitman W."/>
        </authorList>
    </citation>
    <scope>NUCLEOTIDE SEQUENCE [LARGE SCALE GENOMIC DNA]</scope>
    <source>
        <strain evidence="2 3">SLV-132</strain>
    </source>
</reference>
<comment type="caution">
    <text evidence="2">The sequence shown here is derived from an EMBL/GenBank/DDBJ whole genome shotgun (WGS) entry which is preliminary data.</text>
</comment>
<evidence type="ECO:0000256" key="1">
    <source>
        <dbReference type="SAM" id="Phobius"/>
    </source>
</evidence>
<feature type="transmembrane region" description="Helical" evidence="1">
    <location>
        <begin position="87"/>
        <end position="108"/>
    </location>
</feature>
<keyword evidence="1" id="KW-0472">Membrane</keyword>
<organism evidence="2 3">
    <name type="scientific">Cupriavidus plantarum</name>
    <dbReference type="NCBI Taxonomy" id="942865"/>
    <lineage>
        <taxon>Bacteria</taxon>
        <taxon>Pseudomonadati</taxon>
        <taxon>Pseudomonadota</taxon>
        <taxon>Betaproteobacteria</taxon>
        <taxon>Burkholderiales</taxon>
        <taxon>Burkholderiaceae</taxon>
        <taxon>Cupriavidus</taxon>
    </lineage>
</organism>
<keyword evidence="3" id="KW-1185">Reference proteome</keyword>
<gene>
    <name evidence="2" type="ORF">C7419_1011247</name>
</gene>
<feature type="transmembrane region" description="Helical" evidence="1">
    <location>
        <begin position="120"/>
        <end position="138"/>
    </location>
</feature>
<protein>
    <submittedName>
        <fullName evidence="2">Uncharacterized protein</fullName>
    </submittedName>
</protein>
<keyword evidence="1" id="KW-1133">Transmembrane helix</keyword>
<dbReference type="Proteomes" id="UP000245754">
    <property type="component" value="Unassembled WGS sequence"/>
</dbReference>